<evidence type="ECO:0000259" key="2">
    <source>
        <dbReference type="PROSITE" id="PS50983"/>
    </source>
</evidence>
<reference evidence="4" key="1">
    <citation type="submission" date="2016-11" db="EMBL/GenBank/DDBJ databases">
        <authorList>
            <person name="Varghese N."/>
            <person name="Submissions S."/>
        </authorList>
    </citation>
    <scope>NUCLEOTIDE SEQUENCE [LARGE SCALE GENOMIC DNA]</scope>
    <source>
        <strain evidence="4">DSM 16219</strain>
    </source>
</reference>
<sequence>MKHLQRSELGTVGYLHRTKIGIGRRFLTPLMVMIAALCLAAPGALAYGTKAPKKIPIVMVGDRLVDVAYHLGVVPEVMSVRSSHWPASKELEMVSDTLMCPTRTLGDTSLLVETAKKHGITRVIAESRAGSCSANSTISMVKLEDRLKEHGMTVEFVDFSEGLEKAVQEIAAVLGVPENAASVLEEYKKKTAKAEKAMPKKPLGKKVVVLKGVYSEETGKSFLQVEAPEGYTDRFLLEPLGCENVGNRMFREGAKESHGYYTLRRLTNLGVANPDVIVMTGDSYAGQKALKEALARDPELRNVPAVRSMAVYSLPAFVNSSALGYPAILYKWIKALEM</sequence>
<dbReference type="PANTHER" id="PTHR30535:SF34">
    <property type="entry name" value="MOLYBDATE-BINDING PROTEIN MOLA"/>
    <property type="match status" value="1"/>
</dbReference>
<name>A0A1M6N9K9_9BACT</name>
<keyword evidence="1" id="KW-0472">Membrane</keyword>
<dbReference type="InterPro" id="IPR002491">
    <property type="entry name" value="ABC_transptr_periplasmic_BD"/>
</dbReference>
<evidence type="ECO:0000313" key="4">
    <source>
        <dbReference type="Proteomes" id="UP000183994"/>
    </source>
</evidence>
<keyword evidence="1" id="KW-1133">Transmembrane helix</keyword>
<accession>A0A1M6N9K9</accession>
<proteinExistence type="predicted"/>
<dbReference type="EMBL" id="FQZU01000014">
    <property type="protein sequence ID" value="SHJ92371.1"/>
    <property type="molecule type" value="Genomic_DNA"/>
</dbReference>
<evidence type="ECO:0000256" key="1">
    <source>
        <dbReference type="SAM" id="Phobius"/>
    </source>
</evidence>
<dbReference type="SUPFAM" id="SSF53807">
    <property type="entry name" value="Helical backbone' metal receptor"/>
    <property type="match status" value="1"/>
</dbReference>
<feature type="transmembrane region" description="Helical" evidence="1">
    <location>
        <begin position="26"/>
        <end position="47"/>
    </location>
</feature>
<dbReference type="Gene3D" id="3.40.50.1980">
    <property type="entry name" value="Nitrogenase molybdenum iron protein domain"/>
    <property type="match status" value="1"/>
</dbReference>
<dbReference type="STRING" id="1121393.SAMN02745216_02559"/>
<organism evidence="3 4">
    <name type="scientific">Desulfatibacillum alkenivorans DSM 16219</name>
    <dbReference type="NCBI Taxonomy" id="1121393"/>
    <lineage>
        <taxon>Bacteria</taxon>
        <taxon>Pseudomonadati</taxon>
        <taxon>Thermodesulfobacteriota</taxon>
        <taxon>Desulfobacteria</taxon>
        <taxon>Desulfobacterales</taxon>
        <taxon>Desulfatibacillaceae</taxon>
        <taxon>Desulfatibacillum</taxon>
    </lineage>
</organism>
<protein>
    <submittedName>
        <fullName evidence="3">Substrate-binding protein</fullName>
    </submittedName>
</protein>
<dbReference type="PROSITE" id="PS50983">
    <property type="entry name" value="FE_B12_PBP"/>
    <property type="match status" value="1"/>
</dbReference>
<dbReference type="AlphaFoldDB" id="A0A1M6N9K9"/>
<dbReference type="OrthoDB" id="5413369at2"/>
<keyword evidence="1" id="KW-0812">Transmembrane</keyword>
<dbReference type="PANTHER" id="PTHR30535">
    <property type="entry name" value="VITAMIN B12-BINDING PROTEIN"/>
    <property type="match status" value="1"/>
</dbReference>
<dbReference type="InterPro" id="IPR050902">
    <property type="entry name" value="ABC_Transporter_SBP"/>
</dbReference>
<feature type="domain" description="Fe/B12 periplasmic-binding" evidence="2">
    <location>
        <begin position="56"/>
        <end position="338"/>
    </location>
</feature>
<evidence type="ECO:0000313" key="3">
    <source>
        <dbReference type="EMBL" id="SHJ92371.1"/>
    </source>
</evidence>
<keyword evidence="4" id="KW-1185">Reference proteome</keyword>
<dbReference type="Proteomes" id="UP000183994">
    <property type="component" value="Unassembled WGS sequence"/>
</dbReference>
<dbReference type="Pfam" id="PF01497">
    <property type="entry name" value="Peripla_BP_2"/>
    <property type="match status" value="1"/>
</dbReference>
<gene>
    <name evidence="3" type="ORF">SAMN02745216_02559</name>
</gene>